<gene>
    <name evidence="2" type="primary">LOC115015488</name>
</gene>
<dbReference type="InParanoid" id="A0A6J2QLB0"/>
<dbReference type="GeneID" id="115015488"/>
<proteinExistence type="predicted"/>
<dbReference type="KEGG" id="cgob:115015488"/>
<keyword evidence="1" id="KW-1185">Reference proteome</keyword>
<sequence length="316" mass="36172">MFYFLLHQEAERRVETVVRDAEPFRTNAFLIIDQMLELFDPGRDLHTLLVDEILHSIFFLGNIHVPPFSPQRILGEEMFNGLRETFPRPFKLYSSQVPKRSPFSCLLDMIVDLKGQENEQEIIAMLQNFISKIQQGRNSKPLVSSTICVSQSTDIRYYGVSMSTSGRIPGKIMVSASCFSSWDEYVAGAVITYHPAKDKKTYFDGTIILPETVRCQAFSLLRGGSIMPPCRSCENLFGLTTDDTQEWGYGNCAEAESVSNLFKKVQEVREEARPTSTTCTPENRMKAEEAVKRDLKNLLKEKKFNWDNNFYTPERV</sequence>
<dbReference type="AlphaFoldDB" id="A0A6J2QLB0"/>
<name>A0A6J2QLB0_COTGO</name>
<dbReference type="RefSeq" id="XP_029298699.1">
    <property type="nucleotide sequence ID" value="XM_029442839.1"/>
</dbReference>
<accession>A0A6J2QLB0</accession>
<organism evidence="1 2">
    <name type="scientific">Cottoperca gobio</name>
    <name type="common">Frogmouth</name>
    <name type="synonym">Aphritis gobio</name>
    <dbReference type="NCBI Taxonomy" id="56716"/>
    <lineage>
        <taxon>Eukaryota</taxon>
        <taxon>Metazoa</taxon>
        <taxon>Chordata</taxon>
        <taxon>Craniata</taxon>
        <taxon>Vertebrata</taxon>
        <taxon>Euteleostomi</taxon>
        <taxon>Actinopterygii</taxon>
        <taxon>Neopterygii</taxon>
        <taxon>Teleostei</taxon>
        <taxon>Neoteleostei</taxon>
        <taxon>Acanthomorphata</taxon>
        <taxon>Eupercaria</taxon>
        <taxon>Perciformes</taxon>
        <taxon>Notothenioidei</taxon>
        <taxon>Bovichtidae</taxon>
        <taxon>Cottoperca</taxon>
    </lineage>
</organism>
<reference evidence="2" key="1">
    <citation type="submission" date="2025-08" db="UniProtKB">
        <authorList>
            <consortium name="RefSeq"/>
        </authorList>
    </citation>
    <scope>IDENTIFICATION</scope>
</reference>
<evidence type="ECO:0000313" key="2">
    <source>
        <dbReference type="RefSeq" id="XP_029298699.1"/>
    </source>
</evidence>
<protein>
    <submittedName>
        <fullName evidence="2">Uncharacterized protein LOC115015488 isoform X1</fullName>
    </submittedName>
</protein>
<dbReference type="Proteomes" id="UP000504630">
    <property type="component" value="Chromosome 11"/>
</dbReference>
<evidence type="ECO:0000313" key="1">
    <source>
        <dbReference type="Proteomes" id="UP000504630"/>
    </source>
</evidence>